<evidence type="ECO:0000313" key="2">
    <source>
        <dbReference type="EMBL" id="AFS82720.1"/>
    </source>
</evidence>
<dbReference type="OrthoDB" id="3344at2157"/>
<dbReference type="AlphaFoldDB" id="K0BCG2"/>
<evidence type="ECO:0000256" key="1">
    <source>
        <dbReference type="SAM" id="MobiDB-lite"/>
    </source>
</evidence>
<evidence type="ECO:0000313" key="3">
    <source>
        <dbReference type="Proteomes" id="UP000006100"/>
    </source>
</evidence>
<dbReference type="GeneID" id="13696710"/>
<feature type="region of interest" description="Disordered" evidence="1">
    <location>
        <begin position="1"/>
        <end position="103"/>
    </location>
</feature>
<feature type="compositionally biased region" description="Basic and acidic residues" evidence="1">
    <location>
        <begin position="53"/>
        <end position="76"/>
    </location>
</feature>
<reference evidence="2 3" key="1">
    <citation type="journal article" date="2012" name="J. Bacteriol.">
        <title>Draft Genome Sequence of an Ammonia-Oxidizing Archaeon, "Candidatus Nitrosopumilus sediminis" AR2, from Svalbard in the Arctic Circle.</title>
        <authorList>
            <person name="Park S.J."/>
            <person name="Kim J.G."/>
            <person name="Jung M.Y."/>
            <person name="Kim S.J."/>
            <person name="Cha I.T."/>
            <person name="Ghai R."/>
            <person name="Martin-Cuadrado A.B."/>
            <person name="Rodriguez-Valera F."/>
            <person name="Rhee S.K."/>
        </authorList>
    </citation>
    <scope>NUCLEOTIDE SEQUENCE [LARGE SCALE GENOMIC DNA]</scope>
    <source>
        <strain evidence="2 3">AR2</strain>
    </source>
</reference>
<name>K0BCG2_9ARCH</name>
<dbReference type="PATRIC" id="fig|1229909.8.peg.993"/>
<gene>
    <name evidence="2" type="ORF">NSED_04570</name>
</gene>
<sequence>MVKSLGDYNKEKSSSADTKNIKWTQKNPNEPEKSKNKKKSKKISPTNIIYSDKITDEQIDKRIFKVDKKQDSEKSKNRSSGKKFQKSSVSNCIIKPEFKRPGR</sequence>
<dbReference type="RefSeq" id="WP_014965091.1">
    <property type="nucleotide sequence ID" value="NC_018656.1"/>
</dbReference>
<keyword evidence="3" id="KW-1185">Reference proteome</keyword>
<dbReference type="HOGENOM" id="CLU_2216935_0_0_2"/>
<organism evidence="2 3">
    <name type="scientific">Candidatus Nitrosopumilus sediminis</name>
    <dbReference type="NCBI Taxonomy" id="1229909"/>
    <lineage>
        <taxon>Archaea</taxon>
        <taxon>Nitrososphaerota</taxon>
        <taxon>Nitrososphaeria</taxon>
        <taxon>Nitrosopumilales</taxon>
        <taxon>Nitrosopumilaceae</taxon>
        <taxon>Nitrosopumilus</taxon>
    </lineage>
</organism>
<dbReference type="Proteomes" id="UP000006100">
    <property type="component" value="Chromosome"/>
</dbReference>
<feature type="compositionally biased region" description="Polar residues" evidence="1">
    <location>
        <begin position="15"/>
        <end position="25"/>
    </location>
</feature>
<dbReference type="EMBL" id="CP003843">
    <property type="protein sequence ID" value="AFS82720.1"/>
    <property type="molecule type" value="Genomic_DNA"/>
</dbReference>
<accession>K0BCG2</accession>
<proteinExistence type="predicted"/>
<protein>
    <submittedName>
        <fullName evidence="2">Uncharacterized protein</fullName>
    </submittedName>
</protein>
<dbReference type="KEGG" id="nir:NSED_04570"/>